<feature type="domain" description="ABC transmembrane type-1" evidence="11">
    <location>
        <begin position="9"/>
        <end position="215"/>
    </location>
</feature>
<comment type="function">
    <text evidence="10">Part of the binding-protein-dependent transport system for molybdenum; probably responsible for the translocation of the substrate across the membrane.</text>
</comment>
<dbReference type="SUPFAM" id="SSF161098">
    <property type="entry name" value="MetI-like"/>
    <property type="match status" value="1"/>
</dbReference>
<feature type="transmembrane region" description="Helical" evidence="9">
    <location>
        <begin position="134"/>
        <end position="153"/>
    </location>
</feature>
<dbReference type="PROSITE" id="PS50928">
    <property type="entry name" value="ABC_TM1"/>
    <property type="match status" value="1"/>
</dbReference>
<dbReference type="InterPro" id="IPR035906">
    <property type="entry name" value="MetI-like_sf"/>
</dbReference>
<keyword evidence="8 9" id="KW-0472">Membrane</keyword>
<keyword evidence="6 9" id="KW-0812">Transmembrane</keyword>
<proteinExistence type="inferred from homology"/>
<dbReference type="Pfam" id="PF00528">
    <property type="entry name" value="BPD_transp_1"/>
    <property type="match status" value="1"/>
</dbReference>
<feature type="transmembrane region" description="Helical" evidence="9">
    <location>
        <begin position="194"/>
        <end position="213"/>
    </location>
</feature>
<feature type="transmembrane region" description="Helical" evidence="9">
    <location>
        <begin position="45"/>
        <end position="67"/>
    </location>
</feature>
<evidence type="ECO:0000256" key="2">
    <source>
        <dbReference type="ARBA" id="ARBA00007069"/>
    </source>
</evidence>
<keyword evidence="3 9" id="KW-0813">Transport</keyword>
<keyword evidence="5 10" id="KW-0500">Molybdenum</keyword>
<keyword evidence="4 10" id="KW-1003">Cell membrane</keyword>
<dbReference type="Proteomes" id="UP001235840">
    <property type="component" value="Unassembled WGS sequence"/>
</dbReference>
<evidence type="ECO:0000256" key="9">
    <source>
        <dbReference type="RuleBase" id="RU363032"/>
    </source>
</evidence>
<reference evidence="12 13" key="1">
    <citation type="submission" date="2023-07" db="EMBL/GenBank/DDBJ databases">
        <title>Genomic Encyclopedia of Type Strains, Phase IV (KMG-IV): sequencing the most valuable type-strain genomes for metagenomic binning, comparative biology and taxonomic classification.</title>
        <authorList>
            <person name="Goeker M."/>
        </authorList>
    </citation>
    <scope>NUCLEOTIDE SEQUENCE [LARGE SCALE GENOMIC DNA]</scope>
    <source>
        <strain evidence="12 13">DSM 12751</strain>
    </source>
</reference>
<dbReference type="CDD" id="cd06261">
    <property type="entry name" value="TM_PBP2"/>
    <property type="match status" value="1"/>
</dbReference>
<feature type="transmembrane region" description="Helical" evidence="9">
    <location>
        <begin position="6"/>
        <end position="33"/>
    </location>
</feature>
<name>A0ABT9W495_9BACI</name>
<comment type="subcellular location">
    <subcellularLocation>
        <location evidence="1 9">Cell membrane</location>
        <topology evidence="1 9">Multi-pass membrane protein</topology>
    </subcellularLocation>
</comment>
<evidence type="ECO:0000256" key="7">
    <source>
        <dbReference type="ARBA" id="ARBA00022989"/>
    </source>
</evidence>
<dbReference type="RefSeq" id="WP_307397221.1">
    <property type="nucleotide sequence ID" value="NZ_BAAADK010000013.1"/>
</dbReference>
<dbReference type="PANTHER" id="PTHR30183">
    <property type="entry name" value="MOLYBDENUM TRANSPORT SYSTEM PERMEASE PROTEIN MODB"/>
    <property type="match status" value="1"/>
</dbReference>
<evidence type="ECO:0000313" key="12">
    <source>
        <dbReference type="EMBL" id="MDQ0167912.1"/>
    </source>
</evidence>
<accession>A0ABT9W495</accession>
<evidence type="ECO:0000256" key="4">
    <source>
        <dbReference type="ARBA" id="ARBA00022475"/>
    </source>
</evidence>
<dbReference type="InterPro" id="IPR011867">
    <property type="entry name" value="ModB_ABC"/>
</dbReference>
<evidence type="ECO:0000256" key="10">
    <source>
        <dbReference type="RuleBase" id="RU365097"/>
    </source>
</evidence>
<comment type="caution">
    <text evidence="12">The sequence shown here is derived from an EMBL/GenBank/DDBJ whole genome shotgun (WGS) entry which is preliminary data.</text>
</comment>
<evidence type="ECO:0000256" key="5">
    <source>
        <dbReference type="ARBA" id="ARBA00022505"/>
    </source>
</evidence>
<dbReference type="EMBL" id="JAUSTY010000021">
    <property type="protein sequence ID" value="MDQ0167912.1"/>
    <property type="molecule type" value="Genomic_DNA"/>
</dbReference>
<protein>
    <recommendedName>
        <fullName evidence="10">Molybdenum transport system permease</fullName>
    </recommendedName>
</protein>
<dbReference type="PANTHER" id="PTHR30183:SF3">
    <property type="entry name" value="MOLYBDENUM TRANSPORT SYSTEM PERMEASE PROTEIN MODB"/>
    <property type="match status" value="1"/>
</dbReference>
<comment type="similarity">
    <text evidence="2 10">Belongs to the binding-protein-dependent transport system permease family. CysTW subfamily.</text>
</comment>
<evidence type="ECO:0000256" key="3">
    <source>
        <dbReference type="ARBA" id="ARBA00022448"/>
    </source>
</evidence>
<evidence type="ECO:0000256" key="6">
    <source>
        <dbReference type="ARBA" id="ARBA00022692"/>
    </source>
</evidence>
<dbReference type="InterPro" id="IPR000515">
    <property type="entry name" value="MetI-like"/>
</dbReference>
<feature type="transmembrane region" description="Helical" evidence="9">
    <location>
        <begin position="87"/>
        <end position="106"/>
    </location>
</feature>
<sequence length="219" mass="24099">MSASFWSPILVSVKIISVSSILTFLLAVAAAWFMKGRRFKGKSAVETFLMLPLVLPPTVVGFALLVGLGRNSWIGQAVEWLFSKPLVFSYSAAVIAAIVVAFPLVYQMLRNGFESVDPELEAAARQLGAGEWQVFIYVTLPLSWRYLLTGYMLGFARGLGEFGATLMFAGSIPGRTQTISTAIFVAVESGNITYAYYWVASIVLFSFVLLSLVHRVKRY</sequence>
<keyword evidence="13" id="KW-1185">Reference proteome</keyword>
<evidence type="ECO:0000313" key="13">
    <source>
        <dbReference type="Proteomes" id="UP001235840"/>
    </source>
</evidence>
<gene>
    <name evidence="12" type="ORF">J2S11_003842</name>
</gene>
<evidence type="ECO:0000259" key="11">
    <source>
        <dbReference type="PROSITE" id="PS50928"/>
    </source>
</evidence>
<keyword evidence="7 9" id="KW-1133">Transmembrane helix</keyword>
<dbReference type="Gene3D" id="1.10.3720.10">
    <property type="entry name" value="MetI-like"/>
    <property type="match status" value="1"/>
</dbReference>
<dbReference type="NCBIfam" id="TIGR02141">
    <property type="entry name" value="modB_ABC"/>
    <property type="match status" value="1"/>
</dbReference>
<organism evidence="12 13">
    <name type="scientific">Caldalkalibacillus horti</name>
    <dbReference type="NCBI Taxonomy" id="77523"/>
    <lineage>
        <taxon>Bacteria</taxon>
        <taxon>Bacillati</taxon>
        <taxon>Bacillota</taxon>
        <taxon>Bacilli</taxon>
        <taxon>Bacillales</taxon>
        <taxon>Bacillaceae</taxon>
        <taxon>Caldalkalibacillus</taxon>
    </lineage>
</organism>
<evidence type="ECO:0000256" key="8">
    <source>
        <dbReference type="ARBA" id="ARBA00023136"/>
    </source>
</evidence>
<evidence type="ECO:0000256" key="1">
    <source>
        <dbReference type="ARBA" id="ARBA00004651"/>
    </source>
</evidence>